<dbReference type="Pfam" id="PF01464">
    <property type="entry name" value="SLT"/>
    <property type="match status" value="1"/>
</dbReference>
<dbReference type="OrthoDB" id="8477976at2"/>
<name>A0A4V3AA28_9PROT</name>
<evidence type="ECO:0000313" key="4">
    <source>
        <dbReference type="EMBL" id="TDH61545.1"/>
    </source>
</evidence>
<evidence type="ECO:0000259" key="3">
    <source>
        <dbReference type="Pfam" id="PF01464"/>
    </source>
</evidence>
<dbReference type="Proteomes" id="UP000295096">
    <property type="component" value="Unassembled WGS sequence"/>
</dbReference>
<dbReference type="Gene3D" id="1.10.530.10">
    <property type="match status" value="1"/>
</dbReference>
<dbReference type="InterPro" id="IPR008258">
    <property type="entry name" value="Transglycosylase_SLT_dom_1"/>
</dbReference>
<accession>A0A4V3AA28</accession>
<dbReference type="SUPFAM" id="SSF53955">
    <property type="entry name" value="Lysozyme-like"/>
    <property type="match status" value="1"/>
</dbReference>
<reference evidence="4 5" key="1">
    <citation type="journal article" date="2016" name="J. Microbiol.">
        <title>Dankookia rubra gen. nov., sp. nov., an alphaproteobacterium isolated from sediment of a shallow stream.</title>
        <authorList>
            <person name="Kim W.H."/>
            <person name="Kim D.H."/>
            <person name="Kang K."/>
            <person name="Ahn T.Y."/>
        </authorList>
    </citation>
    <scope>NUCLEOTIDE SEQUENCE [LARGE SCALE GENOMIC DNA]</scope>
    <source>
        <strain evidence="4 5">JCM30602</strain>
    </source>
</reference>
<proteinExistence type="inferred from homology"/>
<dbReference type="EMBL" id="SMSJ01000020">
    <property type="protein sequence ID" value="TDH61545.1"/>
    <property type="molecule type" value="Genomic_DNA"/>
</dbReference>
<organism evidence="4 5">
    <name type="scientific">Dankookia rubra</name>
    <dbReference type="NCBI Taxonomy" id="1442381"/>
    <lineage>
        <taxon>Bacteria</taxon>
        <taxon>Pseudomonadati</taxon>
        <taxon>Pseudomonadota</taxon>
        <taxon>Alphaproteobacteria</taxon>
        <taxon>Acetobacterales</taxon>
        <taxon>Roseomonadaceae</taxon>
        <taxon>Dankookia</taxon>
    </lineage>
</organism>
<evidence type="ECO:0000256" key="2">
    <source>
        <dbReference type="SAM" id="MobiDB-lite"/>
    </source>
</evidence>
<evidence type="ECO:0000256" key="1">
    <source>
        <dbReference type="ARBA" id="ARBA00009387"/>
    </source>
</evidence>
<comment type="similarity">
    <text evidence="1">Belongs to the virb1 family.</text>
</comment>
<protein>
    <recommendedName>
        <fullName evidence="3">Transglycosylase SLT domain-containing protein</fullName>
    </recommendedName>
</protein>
<feature type="domain" description="Transglycosylase SLT" evidence="3">
    <location>
        <begin position="125"/>
        <end position="168"/>
    </location>
</feature>
<dbReference type="RefSeq" id="WP_133289701.1">
    <property type="nucleotide sequence ID" value="NZ_SMSJ01000020.1"/>
</dbReference>
<dbReference type="InterPro" id="IPR023346">
    <property type="entry name" value="Lysozyme-like_dom_sf"/>
</dbReference>
<evidence type="ECO:0000313" key="5">
    <source>
        <dbReference type="Proteomes" id="UP000295096"/>
    </source>
</evidence>
<feature type="region of interest" description="Disordered" evidence="2">
    <location>
        <begin position="48"/>
        <end position="106"/>
    </location>
</feature>
<feature type="compositionally biased region" description="Low complexity" evidence="2">
    <location>
        <begin position="61"/>
        <end position="81"/>
    </location>
</feature>
<keyword evidence="5" id="KW-1185">Reference proteome</keyword>
<gene>
    <name evidence="4" type="ORF">E2C06_16475</name>
</gene>
<sequence>MRPSDPRAASRRHDKLLRAVVMVAALLTAPWMAPEALAARAGKAQASHAQVKHAQAGKPQAARNTPSRRAPAAAASRPARQASRHSPAKVPRQVVAATSRPAPMPAENIPGVRRVVVSALDGAIRSTGIEATLLTALAWQESRFDPRARNRRSTARGLMQFTEATWLEAVRDHGPQHGLQYEAAVLSTNPASGSITTRQPRTRSRILELRDNPRFAAALAAARINRAGIALQQSLGRTLGPADLYFVHLLGPAGAQRFLAALDRTPSKPAADFIAGDSMALNREVFVERGSGRTLSLAEVHAWVDRSIAGQRTLHAPLFTALGTPPVVEVADAR</sequence>
<comment type="caution">
    <text evidence="4">The sequence shown here is derived from an EMBL/GenBank/DDBJ whole genome shotgun (WGS) entry which is preliminary data.</text>
</comment>
<dbReference type="AlphaFoldDB" id="A0A4V3AA28"/>